<dbReference type="GO" id="GO:0005524">
    <property type="term" value="F:ATP binding"/>
    <property type="evidence" value="ECO:0007669"/>
    <property type="project" value="UniProtKB-UniRule"/>
</dbReference>
<organism evidence="13 14">
    <name type="scientific">Mycobacterium colombiense</name>
    <dbReference type="NCBI Taxonomy" id="339268"/>
    <lineage>
        <taxon>Bacteria</taxon>
        <taxon>Bacillati</taxon>
        <taxon>Actinomycetota</taxon>
        <taxon>Actinomycetes</taxon>
        <taxon>Mycobacteriales</taxon>
        <taxon>Mycobacteriaceae</taxon>
        <taxon>Mycobacterium</taxon>
        <taxon>Mycobacterium avium complex (MAC)</taxon>
    </lineage>
</organism>
<dbReference type="SUPFAM" id="SSF51230">
    <property type="entry name" value="Single hybrid motif"/>
    <property type="match status" value="1"/>
</dbReference>
<dbReference type="InterPro" id="IPR011053">
    <property type="entry name" value="Single_hybrid_motif"/>
</dbReference>
<reference evidence="13 14" key="1">
    <citation type="submission" date="2016-06" db="EMBL/GenBank/DDBJ databases">
        <authorList>
            <person name="Kjaerup R.B."/>
            <person name="Dalgaard T.S."/>
            <person name="Juul-Madsen H.R."/>
        </authorList>
    </citation>
    <scope>NUCLEOTIDE SEQUENCE [LARGE SCALE GENOMIC DNA]</scope>
    <source>
        <strain evidence="13 14">852002-51834_SCH5396731</strain>
    </source>
</reference>
<dbReference type="FunFam" id="3.40.50.20:FF:000010">
    <property type="entry name" value="Propionyl-CoA carboxylase subunit alpha"/>
    <property type="match status" value="1"/>
</dbReference>
<dbReference type="InterPro" id="IPR011054">
    <property type="entry name" value="Rudment_hybrid_motif"/>
</dbReference>
<evidence type="ECO:0000256" key="8">
    <source>
        <dbReference type="ARBA" id="ARBA00048501"/>
    </source>
</evidence>
<keyword evidence="4 9" id="KW-0547">Nucleotide-binding</keyword>
<evidence type="ECO:0000313" key="14">
    <source>
        <dbReference type="Proteomes" id="UP000091914"/>
    </source>
</evidence>
<dbReference type="Pfam" id="PF02785">
    <property type="entry name" value="Biotin_carb_C"/>
    <property type="match status" value="1"/>
</dbReference>
<evidence type="ECO:0000259" key="12">
    <source>
        <dbReference type="PROSITE" id="PS50979"/>
    </source>
</evidence>
<evidence type="ECO:0000313" key="13">
    <source>
        <dbReference type="EMBL" id="OBB89103.1"/>
    </source>
</evidence>
<protein>
    <recommendedName>
        <fullName evidence="2">biotin carboxylase</fullName>
        <ecNumber evidence="2">6.3.4.14</ecNumber>
    </recommendedName>
</protein>
<dbReference type="Gene3D" id="3.30.470.20">
    <property type="entry name" value="ATP-grasp fold, B domain"/>
    <property type="match status" value="1"/>
</dbReference>
<accession>A0A1A0W0T0</accession>
<dbReference type="SUPFAM" id="SSF160467">
    <property type="entry name" value="PH0987 N-terminal domain-like"/>
    <property type="match status" value="1"/>
</dbReference>
<comment type="cofactor">
    <cofactor evidence="1">
        <name>biotin</name>
        <dbReference type="ChEBI" id="CHEBI:57586"/>
    </cofactor>
</comment>
<dbReference type="PROSITE" id="PS00867">
    <property type="entry name" value="CPSASE_2"/>
    <property type="match status" value="1"/>
</dbReference>
<dbReference type="SMART" id="SM00797">
    <property type="entry name" value="AHS2"/>
    <property type="match status" value="1"/>
</dbReference>
<feature type="domain" description="Biotin carboxylation" evidence="12">
    <location>
        <begin position="3"/>
        <end position="460"/>
    </location>
</feature>
<dbReference type="GO" id="GO:0004075">
    <property type="term" value="F:biotin carboxylase activity"/>
    <property type="evidence" value="ECO:0007669"/>
    <property type="project" value="UniProtKB-EC"/>
</dbReference>
<dbReference type="InterPro" id="IPR001882">
    <property type="entry name" value="Biotin_BS"/>
</dbReference>
<dbReference type="SUPFAM" id="SSF50891">
    <property type="entry name" value="Cyclophilin-like"/>
    <property type="match status" value="2"/>
</dbReference>
<evidence type="ECO:0000256" key="7">
    <source>
        <dbReference type="ARBA" id="ARBA00023267"/>
    </source>
</evidence>
<dbReference type="EC" id="6.3.4.14" evidence="2"/>
<dbReference type="Gene3D" id="2.40.100.10">
    <property type="entry name" value="Cyclophilin-like"/>
    <property type="match status" value="2"/>
</dbReference>
<dbReference type="InterPro" id="IPR014084">
    <property type="entry name" value="Urea_COase"/>
</dbReference>
<dbReference type="InterPro" id="IPR029000">
    <property type="entry name" value="Cyclophilin-like_dom_sf"/>
</dbReference>
<evidence type="ECO:0000256" key="6">
    <source>
        <dbReference type="ARBA" id="ARBA00022840"/>
    </source>
</evidence>
<dbReference type="InterPro" id="IPR050856">
    <property type="entry name" value="Biotin_carboxylase_complex"/>
</dbReference>
<comment type="catalytic activity">
    <reaction evidence="8">
        <text>N(6)-biotinyl-L-lysyl-[protein] + hydrogencarbonate + ATP = N(6)-carboxybiotinyl-L-lysyl-[protein] + ADP + phosphate + H(+)</text>
        <dbReference type="Rhea" id="RHEA:13501"/>
        <dbReference type="Rhea" id="RHEA-COMP:10505"/>
        <dbReference type="Rhea" id="RHEA-COMP:10506"/>
        <dbReference type="ChEBI" id="CHEBI:15378"/>
        <dbReference type="ChEBI" id="CHEBI:17544"/>
        <dbReference type="ChEBI" id="CHEBI:30616"/>
        <dbReference type="ChEBI" id="CHEBI:43474"/>
        <dbReference type="ChEBI" id="CHEBI:83144"/>
        <dbReference type="ChEBI" id="CHEBI:83145"/>
        <dbReference type="ChEBI" id="CHEBI:456216"/>
        <dbReference type="EC" id="6.3.4.14"/>
    </reaction>
    <physiologicalReaction direction="left-to-right" evidence="8">
        <dbReference type="Rhea" id="RHEA:13502"/>
    </physiologicalReaction>
</comment>
<evidence type="ECO:0000259" key="11">
    <source>
        <dbReference type="PROSITE" id="PS50975"/>
    </source>
</evidence>
<dbReference type="EMBL" id="LZSX01000003">
    <property type="protein sequence ID" value="OBB89103.1"/>
    <property type="molecule type" value="Genomic_DNA"/>
</dbReference>
<comment type="caution">
    <text evidence="13">The sequence shown here is derived from an EMBL/GenBank/DDBJ whole genome shotgun (WGS) entry which is preliminary data.</text>
</comment>
<dbReference type="FunFam" id="2.40.50.100:FF:000003">
    <property type="entry name" value="Acetyl-CoA carboxylase biotin carboxyl carrier protein"/>
    <property type="match status" value="1"/>
</dbReference>
<evidence type="ECO:0000256" key="4">
    <source>
        <dbReference type="ARBA" id="ARBA00022741"/>
    </source>
</evidence>
<feature type="domain" description="Lipoyl-binding" evidence="10">
    <location>
        <begin position="1134"/>
        <end position="1212"/>
    </location>
</feature>
<dbReference type="PROSITE" id="PS00188">
    <property type="entry name" value="BIOTIN"/>
    <property type="match status" value="1"/>
</dbReference>
<keyword evidence="5" id="KW-0378">Hydrolase</keyword>
<evidence type="ECO:0000256" key="2">
    <source>
        <dbReference type="ARBA" id="ARBA00013263"/>
    </source>
</evidence>
<dbReference type="Pfam" id="PF00289">
    <property type="entry name" value="Biotin_carb_N"/>
    <property type="match status" value="1"/>
</dbReference>
<feature type="domain" description="ATP-grasp" evidence="11">
    <location>
        <begin position="122"/>
        <end position="319"/>
    </location>
</feature>
<dbReference type="SUPFAM" id="SSF56059">
    <property type="entry name" value="Glutathione synthetase ATP-binding domain-like"/>
    <property type="match status" value="1"/>
</dbReference>
<dbReference type="Gene3D" id="2.40.50.100">
    <property type="match status" value="1"/>
</dbReference>
<evidence type="ECO:0000256" key="1">
    <source>
        <dbReference type="ARBA" id="ARBA00001953"/>
    </source>
</evidence>
<dbReference type="PROSITE" id="PS50968">
    <property type="entry name" value="BIOTINYL_LIPOYL"/>
    <property type="match status" value="1"/>
</dbReference>
<dbReference type="InterPro" id="IPR016185">
    <property type="entry name" value="PreATP-grasp_dom_sf"/>
</dbReference>
<dbReference type="InterPro" id="IPR003833">
    <property type="entry name" value="CT_C_D"/>
</dbReference>
<evidence type="ECO:0000256" key="3">
    <source>
        <dbReference type="ARBA" id="ARBA00022598"/>
    </source>
</evidence>
<dbReference type="InterPro" id="IPR011761">
    <property type="entry name" value="ATP-grasp"/>
</dbReference>
<dbReference type="GO" id="GO:0046872">
    <property type="term" value="F:metal ion binding"/>
    <property type="evidence" value="ECO:0007669"/>
    <property type="project" value="InterPro"/>
</dbReference>
<sequence length="1228" mass="130497">MNPLDTVLVANRGEIAVRLLRSAQQLGLRTVAVFSDADRGAPHVRLADEAVRLGPAAPSESYLRVDAVLEAAAATGAGMIHPGYGFLSENAEFATAVEQAGIAFVGPTPHQLRVFGSKHTAREAAIAAGVPVSPGSALLDSAAAAIGAAEDIGYPVMLKATGGGGGIGMQVCRDAQELRSAFDRVARLAERSFGSAGVFVERFIDHARHLEVQIFGDGTGRVLSLGDRDCSLQRRNQKVIEEAPAPALPDGLRERLHSSSRALAASVGYRSAGTVEFVYDPKRHQASFLEVNARLQVEHPVTEAITGIDLAAWMFRLACGDRDMVAERLAPGANTGAVPVAGNAVEVRVYAEDPTRDYRPSTGTLTAVTFPDRLDDGSSVRVDTWVQDGTEISASYDPLLAKVITEGPSRDVAFDRLSLALDATVIHGIEVNIGAARAALNYPDVREARHSTATLADIKDPRPRITVERPGMLTTVQDLPGRVGKWDVGVPPSGPMDDLSFRLGNRALGNADGAPGLECTSSGPALHVTHPTTVCVTGAECPVTVNGVAVPMWEPVEIPADGLLDVGAAETTGLRTYVLVAGGLDVPAYLGSASTFTLGRFGGHGGRQLVVGDVLRANASGAPASTAPVPAEERPTMRSDWELAVTEGPHGAPEFFTQADIDTLFSARYRVHFNSARTGVRLEGPKPQWARSDGGEAGLHPSNIHDNAYSVGSLDFTGDTPILLGPDGPSLGGFVCPVTVTSAERWKLGQLRPGDTVRFVPVRAADVPSRNELGVARRAAWSVPRTGGDGDHGVLARRIGDGVPLVTYRRSGDDNVLVEYGDIVLDLALRVRVHALHQRLAEELREGRVSGIVDLTPGIRSLQVHVDPDVLSIDRLLGLLNEIEDALPATADVVVPSRSVRLPLSWDDPATREAIARYMSGVRDDAPWCPSNIEFIRRVNGLASQDEVRDIVFAAEYLTLGLGDVYLGAPVATPLDPRHRLVTTKYNPARTWTAENSVGIGGAYLCIYGMEGPGGYQFVGRTTQVWSRYTHTAPFEPETPWLLRFFDRISWYPVSGEELLDLRADLAAGRGSVDITPGTFSLADHERFLADNAASIADFRATQSAAFAAERAAWAAAGEFDRAERAESRAVAVTADLVLDDGEQRVDAPFASSVWKVDVEVGEHVVAGQPLLALEAMKMETVIAAPSDGVVTRLLVEAGNQVEPGTPLAVVQTQSPPSADLDLAEASA</sequence>
<dbReference type="NCBIfam" id="TIGR02712">
    <property type="entry name" value="urea_carbox"/>
    <property type="match status" value="1"/>
</dbReference>
<dbReference type="Gene3D" id="3.30.1360.40">
    <property type="match status" value="1"/>
</dbReference>
<proteinExistence type="predicted"/>
<dbReference type="AlphaFoldDB" id="A0A1A0W0T0"/>
<keyword evidence="7" id="KW-0092">Biotin</keyword>
<dbReference type="OrthoDB" id="9760256at2"/>
<dbReference type="CDD" id="cd06850">
    <property type="entry name" value="biotinyl_domain"/>
    <property type="match status" value="1"/>
</dbReference>
<keyword evidence="3" id="KW-0436">Ligase</keyword>
<dbReference type="SMART" id="SM00878">
    <property type="entry name" value="Biotin_carb_C"/>
    <property type="match status" value="1"/>
</dbReference>
<name>A0A1A0W0T0_9MYCO</name>
<dbReference type="Pfam" id="PF02682">
    <property type="entry name" value="CT_C_D"/>
    <property type="match status" value="1"/>
</dbReference>
<evidence type="ECO:0000256" key="9">
    <source>
        <dbReference type="PROSITE-ProRule" id="PRU00409"/>
    </source>
</evidence>
<dbReference type="InterPro" id="IPR003778">
    <property type="entry name" value="CT_A_B"/>
</dbReference>
<dbReference type="SUPFAM" id="SSF52440">
    <property type="entry name" value="PreATP-grasp domain"/>
    <property type="match status" value="1"/>
</dbReference>
<dbReference type="GO" id="GO:0016787">
    <property type="term" value="F:hydrolase activity"/>
    <property type="evidence" value="ECO:0007669"/>
    <property type="project" value="UniProtKB-KW"/>
</dbReference>
<dbReference type="RefSeq" id="WP_064877114.1">
    <property type="nucleotide sequence ID" value="NZ_LZSX01000003.1"/>
</dbReference>
<keyword evidence="6 9" id="KW-0067">ATP-binding</keyword>
<dbReference type="InterPro" id="IPR011764">
    <property type="entry name" value="Biotin_carboxylation_dom"/>
</dbReference>
<dbReference type="PANTHER" id="PTHR18866:SF128">
    <property type="entry name" value="UREA AMIDOLYASE"/>
    <property type="match status" value="1"/>
</dbReference>
<dbReference type="Pfam" id="PF02786">
    <property type="entry name" value="CPSase_L_D2"/>
    <property type="match status" value="1"/>
</dbReference>
<evidence type="ECO:0000256" key="5">
    <source>
        <dbReference type="ARBA" id="ARBA00022801"/>
    </source>
</evidence>
<dbReference type="InterPro" id="IPR005479">
    <property type="entry name" value="CPAse_ATP-bd"/>
</dbReference>
<dbReference type="InterPro" id="IPR000089">
    <property type="entry name" value="Biotin_lipoyl"/>
</dbReference>
<dbReference type="SUPFAM" id="SSF51246">
    <property type="entry name" value="Rudiment single hybrid motif"/>
    <property type="match status" value="1"/>
</dbReference>
<dbReference type="InterPro" id="IPR005481">
    <property type="entry name" value="BC-like_N"/>
</dbReference>
<dbReference type="NCBIfam" id="TIGR00724">
    <property type="entry name" value="urea_amlyse_rel"/>
    <property type="match status" value="1"/>
</dbReference>
<dbReference type="PROSITE" id="PS00866">
    <property type="entry name" value="CPSASE_1"/>
    <property type="match status" value="1"/>
</dbReference>
<dbReference type="Pfam" id="PF00364">
    <property type="entry name" value="Biotin_lipoyl"/>
    <property type="match status" value="1"/>
</dbReference>
<dbReference type="PROSITE" id="PS50975">
    <property type="entry name" value="ATP_GRASP"/>
    <property type="match status" value="1"/>
</dbReference>
<dbReference type="PROSITE" id="PS50979">
    <property type="entry name" value="BC"/>
    <property type="match status" value="1"/>
</dbReference>
<dbReference type="Pfam" id="PF02626">
    <property type="entry name" value="CT_A_B"/>
    <property type="match status" value="1"/>
</dbReference>
<dbReference type="SMART" id="SM00796">
    <property type="entry name" value="AHS1"/>
    <property type="match status" value="1"/>
</dbReference>
<dbReference type="InterPro" id="IPR005482">
    <property type="entry name" value="Biotin_COase_C"/>
</dbReference>
<dbReference type="PANTHER" id="PTHR18866">
    <property type="entry name" value="CARBOXYLASE:PYRUVATE/ACETYL-COA/PROPIONYL-COA CARBOXYLASE"/>
    <property type="match status" value="1"/>
</dbReference>
<dbReference type="Proteomes" id="UP000091914">
    <property type="component" value="Unassembled WGS sequence"/>
</dbReference>
<evidence type="ECO:0000259" key="10">
    <source>
        <dbReference type="PROSITE" id="PS50968"/>
    </source>
</evidence>
<gene>
    <name evidence="13" type="ORF">A5760_22915</name>
</gene>